<dbReference type="Proteomes" id="UP000078343">
    <property type="component" value="Unassembled WGS sequence"/>
</dbReference>
<reference evidence="2 3" key="1">
    <citation type="submission" date="2016-04" db="EMBL/GenBank/DDBJ databases">
        <title>Draft genome of Fonsecaea erecta CBS 125763.</title>
        <authorList>
            <person name="Weiss V.A."/>
            <person name="Vicente V.A."/>
            <person name="Raittz R.T."/>
            <person name="Moreno L.F."/>
            <person name="De Souza E.M."/>
            <person name="Pedrosa F.O."/>
            <person name="Steffens M.B."/>
            <person name="Faoro H."/>
            <person name="Tadra-Sfeir M.Z."/>
            <person name="Najafzadeh M.J."/>
            <person name="Felipe M.S."/>
            <person name="Teixeira M."/>
            <person name="Sun J."/>
            <person name="Xi L."/>
            <person name="Gomes R."/>
            <person name="De Azevedo C.M."/>
            <person name="Salgado C.G."/>
            <person name="Da Silva M.B."/>
            <person name="Nascimento M.F."/>
            <person name="Queiroz-Telles F."/>
            <person name="Attili D.S."/>
            <person name="Gorbushina A."/>
        </authorList>
    </citation>
    <scope>NUCLEOTIDE SEQUENCE [LARGE SCALE GENOMIC DNA]</scope>
    <source>
        <strain evidence="2 3">CBS 125763</strain>
    </source>
</reference>
<evidence type="ECO:0008006" key="4">
    <source>
        <dbReference type="Google" id="ProtNLM"/>
    </source>
</evidence>
<feature type="region of interest" description="Disordered" evidence="1">
    <location>
        <begin position="536"/>
        <end position="583"/>
    </location>
</feature>
<accession>A0A178ZAW4</accession>
<feature type="compositionally biased region" description="Gly residues" evidence="1">
    <location>
        <begin position="695"/>
        <end position="704"/>
    </location>
</feature>
<feature type="compositionally biased region" description="Polar residues" evidence="1">
    <location>
        <begin position="832"/>
        <end position="855"/>
    </location>
</feature>
<dbReference type="GeneID" id="30013204"/>
<sequence>MDGQQGFGSWSSDDQDHDHDQNVYQLPPGYVRIPYPSVAPFGPPPLPPVNFHPGLPLPQPQQPGFGGINLNGTTMGTMNGGAMPTASLPTMQLPSIPNFYLPNNNDPFAVAGGAVYTPAQPVRVVNDPGVPFDPSTPPPFADRAQLQFPRRHGVLKIENIPYTISIPEMQQFVCKYIPSSHLIEAHVAGCPIHIIMERSTGKTMDCYVEIIAPHTAAQDWEHAFGLKLMRIPKIGQRNVEVTLSNQGELMKDMFPRAKCIHFDAEQFGAPRLVPNRDIFSSGYKGFMTNEELTCMVRHAEYPQRSQFANRSMQRTFESMISTLYKFPWFSVKLYTLRQIQAMFDAYKKQLDVLIVKVDSSRGITREVGLDNKLLMDFVFAGLNAPGFSERQRADIVESSQALACGFRISKHARYWPFQTLSTHPANLSDQDVGMWLNVLNMGMGVMESQNRKFIGVEPYLEVIRDADGHVLFQPTEQGLDLKRGQFSAMEKRYMHGMMQLGWHSFMDQMGMEPPTHTQNRGMHTFNDSFIVGSARIDPVNPFTGDGSSNRRPGDLSNNNSNGRGDDNFEDEDETQGLEGNIDNPEQAHLAMREVLRQVHEAPPARQQASMHRQSGYEGEVEGLGAGLQHIESSAGGNGPGPTIIGPLLPQHPARSRPVLGRPFNPETPAFEPPPSQNPRRRHTPSNSDSTLGTGPVFGGSGIGNGDFTSPQRISTARNNVRGNGREPAAAAAVGSGAPAPAAAGIRLRPTAPIYGSLLPVALGRADAVTAQPALFQVPSGRERRGVTIRPPNDGRAFTTLGTTSVLDTGTVGGPNPLTLSPEEAHDTDHSASDTGSVGSPHSLTLSTRESQNTRRPTLETGSVGIPHTWTSSPREAQNTIRADGVDELDEFLDELFGETTTQADRVAMRGGFVTPTSSPVTAPASPLRRVIGRVPSGGIGQIEDDYDDGEVVNRSAMSRSSPGYTIPHDESSSPFVSTSPEMSSSPGVSSSSLASSSPVVSSSLDAARNGAPEYRGPGSGWEGYMALSQDPPAPMRDPLHLTIPGIGDLAEFPYPQRMTILEGTAEARDTRLTLLQQRGWRIHETIDEEPEPSNAGQ</sequence>
<dbReference type="EMBL" id="LVYI01000008">
    <property type="protein sequence ID" value="OAP56924.1"/>
    <property type="molecule type" value="Genomic_DNA"/>
</dbReference>
<evidence type="ECO:0000313" key="3">
    <source>
        <dbReference type="Proteomes" id="UP000078343"/>
    </source>
</evidence>
<comment type="caution">
    <text evidence="2">The sequence shown here is derived from an EMBL/GenBank/DDBJ whole genome shotgun (WGS) entry which is preliminary data.</text>
</comment>
<feature type="region of interest" description="Disordered" evidence="1">
    <location>
        <begin position="717"/>
        <end position="736"/>
    </location>
</feature>
<dbReference type="STRING" id="1367422.A0A178ZAW4"/>
<dbReference type="InterPro" id="IPR012677">
    <property type="entry name" value="Nucleotide-bd_a/b_plait_sf"/>
</dbReference>
<dbReference type="AlphaFoldDB" id="A0A178ZAW4"/>
<dbReference type="OrthoDB" id="336240at2759"/>
<organism evidence="2 3">
    <name type="scientific">Fonsecaea erecta</name>
    <dbReference type="NCBI Taxonomy" id="1367422"/>
    <lineage>
        <taxon>Eukaryota</taxon>
        <taxon>Fungi</taxon>
        <taxon>Dikarya</taxon>
        <taxon>Ascomycota</taxon>
        <taxon>Pezizomycotina</taxon>
        <taxon>Eurotiomycetes</taxon>
        <taxon>Chaetothyriomycetidae</taxon>
        <taxon>Chaetothyriales</taxon>
        <taxon>Herpotrichiellaceae</taxon>
        <taxon>Fonsecaea</taxon>
    </lineage>
</organism>
<feature type="compositionally biased region" description="Low complexity" evidence="1">
    <location>
        <begin position="727"/>
        <end position="736"/>
    </location>
</feature>
<feature type="region of interest" description="Disordered" evidence="1">
    <location>
        <begin position="782"/>
        <end position="877"/>
    </location>
</feature>
<feature type="compositionally biased region" description="Polar residues" evidence="1">
    <location>
        <begin position="868"/>
        <end position="877"/>
    </location>
</feature>
<protein>
    <recommendedName>
        <fullName evidence="4">RRM domain-containing protein</fullName>
    </recommendedName>
</protein>
<feature type="compositionally biased region" description="Basic and acidic residues" evidence="1">
    <location>
        <begin position="822"/>
        <end position="831"/>
    </location>
</feature>
<feature type="region of interest" description="Disordered" evidence="1">
    <location>
        <begin position="1"/>
        <end position="26"/>
    </location>
</feature>
<dbReference type="Gene3D" id="3.30.70.330">
    <property type="match status" value="1"/>
</dbReference>
<feature type="region of interest" description="Disordered" evidence="1">
    <location>
        <begin position="1003"/>
        <end position="1022"/>
    </location>
</feature>
<keyword evidence="3" id="KW-1185">Reference proteome</keyword>
<evidence type="ECO:0000313" key="2">
    <source>
        <dbReference type="EMBL" id="OAP56924.1"/>
    </source>
</evidence>
<evidence type="ECO:0000256" key="1">
    <source>
        <dbReference type="SAM" id="MobiDB-lite"/>
    </source>
</evidence>
<name>A0A178ZAW4_9EURO</name>
<feature type="compositionally biased region" description="Low complexity" evidence="1">
    <location>
        <begin position="972"/>
        <end position="997"/>
    </location>
</feature>
<feature type="region of interest" description="Disordered" evidence="1">
    <location>
        <begin position="629"/>
        <end position="712"/>
    </location>
</feature>
<dbReference type="RefSeq" id="XP_018690291.1">
    <property type="nucleotide sequence ID" value="XM_018840544.1"/>
</dbReference>
<feature type="region of interest" description="Disordered" evidence="1">
    <location>
        <begin position="956"/>
        <end position="997"/>
    </location>
</feature>
<proteinExistence type="predicted"/>
<gene>
    <name evidence="2" type="ORF">AYL99_09036</name>
</gene>